<evidence type="ECO:0000256" key="1">
    <source>
        <dbReference type="SAM" id="Coils"/>
    </source>
</evidence>
<accession>A0ABD5UJ80</accession>
<dbReference type="InterPro" id="IPR027417">
    <property type="entry name" value="P-loop_NTPase"/>
</dbReference>
<feature type="coiled-coil region" evidence="1">
    <location>
        <begin position="535"/>
        <end position="576"/>
    </location>
</feature>
<comment type="caution">
    <text evidence="5">The sequence shown here is derived from an EMBL/GenBank/DDBJ whole genome shotgun (WGS) entry which is preliminary data.</text>
</comment>
<evidence type="ECO:0000259" key="4">
    <source>
        <dbReference type="Pfam" id="PF13514"/>
    </source>
</evidence>
<evidence type="ECO:0000313" key="5">
    <source>
        <dbReference type="EMBL" id="MFC6889359.1"/>
    </source>
</evidence>
<feature type="region of interest" description="Disordered" evidence="2">
    <location>
        <begin position="471"/>
        <end position="502"/>
    </location>
</feature>
<organism evidence="5 6">
    <name type="scientific">Halorubrum trueperi</name>
    <dbReference type="NCBI Taxonomy" id="2004704"/>
    <lineage>
        <taxon>Archaea</taxon>
        <taxon>Methanobacteriati</taxon>
        <taxon>Methanobacteriota</taxon>
        <taxon>Stenosarchaea group</taxon>
        <taxon>Halobacteria</taxon>
        <taxon>Halobacteriales</taxon>
        <taxon>Haloferacaceae</taxon>
        <taxon>Halorubrum</taxon>
    </lineage>
</organism>
<dbReference type="GO" id="GO:0005524">
    <property type="term" value="F:ATP binding"/>
    <property type="evidence" value="ECO:0007669"/>
    <property type="project" value="UniProtKB-KW"/>
</dbReference>
<dbReference type="RefSeq" id="WP_379768061.1">
    <property type="nucleotide sequence ID" value="NZ_JBHSXI010000011.1"/>
</dbReference>
<dbReference type="Pfam" id="PF13514">
    <property type="entry name" value="AAA_27"/>
    <property type="match status" value="1"/>
</dbReference>
<protein>
    <submittedName>
        <fullName evidence="5">ATP-binding protein</fullName>
    </submittedName>
</protein>
<dbReference type="AlphaFoldDB" id="A0ABD5UJ80"/>
<dbReference type="Gene3D" id="3.40.50.300">
    <property type="entry name" value="P-loop containing nucleotide triphosphate hydrolases"/>
    <property type="match status" value="2"/>
</dbReference>
<dbReference type="PANTHER" id="PTHR41259">
    <property type="entry name" value="DOUBLE-STRAND BREAK REPAIR RAD50 ATPASE, PUTATIVE-RELATED"/>
    <property type="match status" value="1"/>
</dbReference>
<sequence length="768" mass="85394">MKLTDIQIDRYGPLPRFAHECESNFEVFYGPNESGKTLLLEAVLKLLEPDIETAIPHVSRVDESPSGHIVVETAGTERKLGDGSVLSDLIDLSPRHLRNVFVIRDSDLQLRDEHEFYDSVTQQIGDLHTNEIDAIQSRLVERGRLTSVGGRGLSSARSRGNAAAVRDEAVDLAGDIRTYITDAEANDIASVEREAVAVTTELRRCEDELALQEAAETWDTHATLTERLTTYREATEPLDDEVSRSTLDELEHLDRAIAAADDEIADLESKRASLREERTQLKTEKESVEAELTPLETRAADVDEVERALASFREAHGEAVGSSRGMRFAKRTALVGLGMGGVAAIVGSAIAGVLLAVIGGAAAGWYGLQHRSVTAAEREQERVLQRAQDAGLDAAGIEEIAPAIGAFRDEVVGLRDRRDELERQLQVTDQLVDERDGDLQTEREDRRSNRERKRELLQRVGAADIEGYRKRVNTQETLEGKRNQAAQSLTDALGTPPTTEPDPEVKIRYWASELDALVADVDEHGDAAEYDPDRLATLREQRERLTQRRDTLTGQLETHERRLRGLDDRIQDLSAKPFLGESVSLPARSMDGLRDVVHELDLLIARIERDADIAREALDIFDGIQSEEEQKISDLFGAESRAAAAFRTITDDRYTGVTYDADGRALQVHRDGQEVLTPQQLSHGTTEQLYFSARVGLAEQLLSSEPGFFLLDDAFLPADRTRLREGFDVLRELADDGWQILYFTAKDEVGTDLVEAHDLRCRTLDPLS</sequence>
<feature type="domain" description="YhaN AAA" evidence="4">
    <location>
        <begin position="1"/>
        <end position="47"/>
    </location>
</feature>
<dbReference type="InterPro" id="IPR038734">
    <property type="entry name" value="YhaN_AAA"/>
</dbReference>
<dbReference type="Proteomes" id="UP001596333">
    <property type="component" value="Unassembled WGS sequence"/>
</dbReference>
<keyword evidence="3" id="KW-0472">Membrane</keyword>
<dbReference type="SUPFAM" id="SSF52540">
    <property type="entry name" value="P-loop containing nucleoside triphosphate hydrolases"/>
    <property type="match status" value="1"/>
</dbReference>
<reference evidence="5 6" key="1">
    <citation type="journal article" date="2019" name="Int. J. Syst. Evol. Microbiol.">
        <title>The Global Catalogue of Microorganisms (GCM) 10K type strain sequencing project: providing services to taxonomists for standard genome sequencing and annotation.</title>
        <authorList>
            <consortium name="The Broad Institute Genomics Platform"/>
            <consortium name="The Broad Institute Genome Sequencing Center for Infectious Disease"/>
            <person name="Wu L."/>
            <person name="Ma J."/>
        </authorList>
    </citation>
    <scope>NUCLEOTIDE SEQUENCE [LARGE SCALE GENOMIC DNA]</scope>
    <source>
        <strain evidence="5 6">Y73</strain>
    </source>
</reference>
<name>A0ABD5UJ80_9EURY</name>
<keyword evidence="6" id="KW-1185">Reference proteome</keyword>
<evidence type="ECO:0000256" key="3">
    <source>
        <dbReference type="SAM" id="Phobius"/>
    </source>
</evidence>
<feature type="region of interest" description="Disordered" evidence="2">
    <location>
        <begin position="432"/>
        <end position="453"/>
    </location>
</feature>
<dbReference type="EMBL" id="JBHSXI010000011">
    <property type="protein sequence ID" value="MFC6889359.1"/>
    <property type="molecule type" value="Genomic_DNA"/>
</dbReference>
<proteinExistence type="predicted"/>
<feature type="transmembrane region" description="Helical" evidence="3">
    <location>
        <begin position="333"/>
        <end position="366"/>
    </location>
</feature>
<feature type="coiled-coil region" evidence="1">
    <location>
        <begin position="404"/>
        <end position="431"/>
    </location>
</feature>
<evidence type="ECO:0000256" key="2">
    <source>
        <dbReference type="SAM" id="MobiDB-lite"/>
    </source>
</evidence>
<keyword evidence="1" id="KW-0175">Coiled coil</keyword>
<gene>
    <name evidence="5" type="ORF">ACFQEY_10085</name>
</gene>
<evidence type="ECO:0000313" key="6">
    <source>
        <dbReference type="Proteomes" id="UP001596333"/>
    </source>
</evidence>
<keyword evidence="5" id="KW-0547">Nucleotide-binding</keyword>
<keyword evidence="5" id="KW-0067">ATP-binding</keyword>
<keyword evidence="3" id="KW-1133">Transmembrane helix</keyword>
<feature type="coiled-coil region" evidence="1">
    <location>
        <begin position="250"/>
        <end position="291"/>
    </location>
</feature>
<keyword evidence="3" id="KW-0812">Transmembrane</keyword>
<dbReference type="PANTHER" id="PTHR41259:SF1">
    <property type="entry name" value="DOUBLE-STRAND BREAK REPAIR RAD50 ATPASE, PUTATIVE-RELATED"/>
    <property type="match status" value="1"/>
</dbReference>